<keyword evidence="3" id="KW-1185">Reference proteome</keyword>
<dbReference type="EMBL" id="CP000613">
    <property type="protein sequence ID" value="ACI98290.1"/>
    <property type="molecule type" value="Genomic_DNA"/>
</dbReference>
<dbReference type="Proteomes" id="UP000001591">
    <property type="component" value="Chromosome"/>
</dbReference>
<reference evidence="2 3" key="1">
    <citation type="journal article" date="2010" name="BMC Genomics">
        <title>Metabolic flexibility revealed in the genome of the cyst-forming alpha-1 proteobacterium Rhodospirillum centenum.</title>
        <authorList>
            <person name="Lu Y.K."/>
            <person name="Marden J."/>
            <person name="Han M."/>
            <person name="Swingley W.D."/>
            <person name="Mastrian S.D."/>
            <person name="Chowdhury S.R."/>
            <person name="Hao J."/>
            <person name="Helmy T."/>
            <person name="Kim S."/>
            <person name="Kurdoglu A.A."/>
            <person name="Matthies H.J."/>
            <person name="Rollo D."/>
            <person name="Stothard P."/>
            <person name="Blankenship R.E."/>
            <person name="Bauer C.E."/>
            <person name="Touchman J.W."/>
        </authorList>
    </citation>
    <scope>NUCLEOTIDE SEQUENCE [LARGE SCALE GENOMIC DNA]</scope>
    <source>
        <strain evidence="3">ATCC 51521 / SW</strain>
    </source>
</reference>
<evidence type="ECO:0000313" key="3">
    <source>
        <dbReference type="Proteomes" id="UP000001591"/>
    </source>
</evidence>
<dbReference type="Pfam" id="PF13490">
    <property type="entry name" value="zf-HC2"/>
    <property type="match status" value="1"/>
</dbReference>
<dbReference type="STRING" id="414684.RC1_0860"/>
<dbReference type="eggNOG" id="COG5662">
    <property type="taxonomic scope" value="Bacteria"/>
</dbReference>
<dbReference type="KEGG" id="rce:RC1_0860"/>
<evidence type="ECO:0000313" key="2">
    <source>
        <dbReference type="EMBL" id="ACI98290.1"/>
    </source>
</evidence>
<dbReference type="AlphaFoldDB" id="B6IS54"/>
<name>B6IS54_RHOCS</name>
<organism evidence="2 3">
    <name type="scientific">Rhodospirillum centenum (strain ATCC 51521 / SW)</name>
    <dbReference type="NCBI Taxonomy" id="414684"/>
    <lineage>
        <taxon>Bacteria</taxon>
        <taxon>Pseudomonadati</taxon>
        <taxon>Pseudomonadota</taxon>
        <taxon>Alphaproteobacteria</taxon>
        <taxon>Rhodospirillales</taxon>
        <taxon>Rhodospirillaceae</taxon>
        <taxon>Rhodospirillum</taxon>
    </lineage>
</organism>
<dbReference type="HOGENOM" id="CLU_2749063_0_0_5"/>
<dbReference type="Gene3D" id="1.10.10.1320">
    <property type="entry name" value="Anti-sigma factor, zinc-finger domain"/>
    <property type="match status" value="1"/>
</dbReference>
<protein>
    <recommendedName>
        <fullName evidence="1">Putative zinc-finger domain-containing protein</fullName>
    </recommendedName>
</protein>
<evidence type="ECO:0000259" key="1">
    <source>
        <dbReference type="Pfam" id="PF13490"/>
    </source>
</evidence>
<dbReference type="InterPro" id="IPR041916">
    <property type="entry name" value="Anti_sigma_zinc_sf"/>
</dbReference>
<accession>B6IS54</accession>
<sequence length="83" mass="9443">MVRTMLMKKLTMTDINAYLDGALSEDERREIEAAIEHDPTARGLLDRYRQQADELHRLYDPVLDEPVPANMLALLRGRGPAHG</sequence>
<feature type="domain" description="Putative zinc-finger" evidence="1">
    <location>
        <begin position="15"/>
        <end position="37"/>
    </location>
</feature>
<dbReference type="InterPro" id="IPR027383">
    <property type="entry name" value="Znf_put"/>
</dbReference>
<proteinExistence type="predicted"/>
<gene>
    <name evidence="2" type="ordered locus">RC1_0860</name>
</gene>